<keyword evidence="3" id="KW-0238">DNA-binding</keyword>
<protein>
    <submittedName>
        <fullName evidence="6">ParB-like partition protein</fullName>
    </submittedName>
</protein>
<evidence type="ECO:0000256" key="1">
    <source>
        <dbReference type="ARBA" id="ARBA00006295"/>
    </source>
</evidence>
<feature type="region of interest" description="Disordered" evidence="4">
    <location>
        <begin position="269"/>
        <end position="293"/>
    </location>
</feature>
<evidence type="ECO:0000256" key="4">
    <source>
        <dbReference type="SAM" id="MobiDB-lite"/>
    </source>
</evidence>
<evidence type="ECO:0000256" key="3">
    <source>
        <dbReference type="ARBA" id="ARBA00023125"/>
    </source>
</evidence>
<evidence type="ECO:0000313" key="7">
    <source>
        <dbReference type="Proteomes" id="UP000215027"/>
    </source>
</evidence>
<dbReference type="SUPFAM" id="SSF110849">
    <property type="entry name" value="ParB/Sulfiredoxin"/>
    <property type="match status" value="1"/>
</dbReference>
<dbReference type="InterPro" id="IPR041468">
    <property type="entry name" value="HTH_ParB/Spo0J"/>
</dbReference>
<dbReference type="Proteomes" id="UP000215027">
    <property type="component" value="Chromosome II"/>
</dbReference>
<evidence type="ECO:0000313" key="6">
    <source>
        <dbReference type="EMBL" id="CUS06187.1"/>
    </source>
</evidence>
<comment type="similarity">
    <text evidence="1">Belongs to the ParB family.</text>
</comment>
<dbReference type="Pfam" id="PF17762">
    <property type="entry name" value="HTH_ParB"/>
    <property type="match status" value="1"/>
</dbReference>
<dbReference type="PANTHER" id="PTHR33375">
    <property type="entry name" value="CHROMOSOME-PARTITIONING PROTEIN PARB-RELATED"/>
    <property type="match status" value="1"/>
</dbReference>
<keyword evidence="7" id="KW-1185">Reference proteome</keyword>
<dbReference type="InterPro" id="IPR003115">
    <property type="entry name" value="ParB_N"/>
</dbReference>
<name>A0A170PJZ6_9CHLR</name>
<dbReference type="GO" id="GO:0007059">
    <property type="term" value="P:chromosome segregation"/>
    <property type="evidence" value="ECO:0007669"/>
    <property type="project" value="UniProtKB-KW"/>
</dbReference>
<dbReference type="AlphaFoldDB" id="A0A170PJZ6"/>
<dbReference type="PANTHER" id="PTHR33375:SF1">
    <property type="entry name" value="CHROMOSOME-PARTITIONING PROTEIN PARB-RELATED"/>
    <property type="match status" value="1"/>
</dbReference>
<dbReference type="OrthoDB" id="157570at2"/>
<sequence>MTKKRTKINLSPPIQPRGGDLDKLFAGAGDVEQAAGLQLLAVRLDAIDPDPSQPRSTFNEESLRELADSIRQDGVIQPIEVTQSTPGRFLIVHGERRWRAAQLAGLETVPAVVRRRDYDDVTRFVRQVVENIQREDLNDVDRAAALLRLRKLMQEEIDATPADQRVAGTTWGGKVTWAKVGGRLGYSRQRIHQLIQLLDLPDEIKDAVREGELSERDTRIYQGLTASQQRALHRARMAGDLAAGDVRPIARLLRESPEMTVAAATRLLAATAEDDDRRPTADNQSPTDESAPIAEDAFAPLHPRSPAPLLSSDPLRPARVGAPTSIERLDWVRGHLARVDRQGLTAAERKELLRLLKLIKEDVTSLMAALTDARPDDF</sequence>
<dbReference type="Pfam" id="PF02195">
    <property type="entry name" value="ParB_N"/>
    <property type="match status" value="1"/>
</dbReference>
<dbReference type="Gene3D" id="3.90.1530.30">
    <property type="match status" value="1"/>
</dbReference>
<reference evidence="6" key="1">
    <citation type="submission" date="2016-01" db="EMBL/GenBank/DDBJ databases">
        <authorList>
            <person name="Mcilroy J.S."/>
            <person name="Karst M S."/>
            <person name="Albertsen M."/>
        </authorList>
    </citation>
    <scope>NUCLEOTIDE SEQUENCE</scope>
    <source>
        <strain evidence="6">Cfx-K</strain>
    </source>
</reference>
<dbReference type="CDD" id="cd16393">
    <property type="entry name" value="SPO0J_N"/>
    <property type="match status" value="1"/>
</dbReference>
<dbReference type="NCBIfam" id="TIGR00180">
    <property type="entry name" value="parB_part"/>
    <property type="match status" value="1"/>
</dbReference>
<dbReference type="SMART" id="SM00470">
    <property type="entry name" value="ParB"/>
    <property type="match status" value="1"/>
</dbReference>
<feature type="domain" description="ParB-like N-terminal" evidence="5">
    <location>
        <begin position="40"/>
        <end position="132"/>
    </location>
</feature>
<proteinExistence type="inferred from homology"/>
<dbReference type="InterPro" id="IPR004437">
    <property type="entry name" value="ParB/RepB/Spo0J"/>
</dbReference>
<dbReference type="InterPro" id="IPR050336">
    <property type="entry name" value="Chromosome_partition/occlusion"/>
</dbReference>
<dbReference type="KEGG" id="pbf:CFX0092_B0653"/>
<dbReference type="Gene3D" id="1.10.10.2830">
    <property type="match status" value="1"/>
</dbReference>
<evidence type="ECO:0000259" key="5">
    <source>
        <dbReference type="SMART" id="SM00470"/>
    </source>
</evidence>
<dbReference type="InterPro" id="IPR036086">
    <property type="entry name" value="ParB/Sulfiredoxin_sf"/>
</dbReference>
<accession>A0A170PJZ6</accession>
<dbReference type="EMBL" id="LN890656">
    <property type="protein sequence ID" value="CUS06187.1"/>
    <property type="molecule type" value="Genomic_DNA"/>
</dbReference>
<evidence type="ECO:0000256" key="2">
    <source>
        <dbReference type="ARBA" id="ARBA00022829"/>
    </source>
</evidence>
<dbReference type="FunFam" id="3.90.1530.30:FF:000001">
    <property type="entry name" value="Chromosome partitioning protein ParB"/>
    <property type="match status" value="1"/>
</dbReference>
<dbReference type="RefSeq" id="WP_095045497.1">
    <property type="nucleotide sequence ID" value="NZ_LN890656.1"/>
</dbReference>
<dbReference type="GO" id="GO:0005694">
    <property type="term" value="C:chromosome"/>
    <property type="evidence" value="ECO:0007669"/>
    <property type="project" value="TreeGrafter"/>
</dbReference>
<gene>
    <name evidence="6" type="ORF">CFX0092_B0653</name>
</gene>
<dbReference type="SUPFAM" id="SSF109709">
    <property type="entry name" value="KorB DNA-binding domain-like"/>
    <property type="match status" value="1"/>
</dbReference>
<dbReference type="GO" id="GO:0003677">
    <property type="term" value="F:DNA binding"/>
    <property type="evidence" value="ECO:0007669"/>
    <property type="project" value="UniProtKB-KW"/>
</dbReference>
<organism evidence="6 7">
    <name type="scientific">Candidatus Promineifilum breve</name>
    <dbReference type="NCBI Taxonomy" id="1806508"/>
    <lineage>
        <taxon>Bacteria</taxon>
        <taxon>Bacillati</taxon>
        <taxon>Chloroflexota</taxon>
        <taxon>Ardenticatenia</taxon>
        <taxon>Candidatus Promineifilales</taxon>
        <taxon>Candidatus Promineifilaceae</taxon>
        <taxon>Candidatus Promineifilum</taxon>
    </lineage>
</organism>
<keyword evidence="2" id="KW-0159">Chromosome partition</keyword>